<evidence type="ECO:0000256" key="3">
    <source>
        <dbReference type="ARBA" id="ARBA00012367"/>
    </source>
</evidence>
<dbReference type="GO" id="GO:0005524">
    <property type="term" value="F:ATP binding"/>
    <property type="evidence" value="ECO:0007669"/>
    <property type="project" value="UniProtKB-KW"/>
</dbReference>
<dbReference type="NCBIfam" id="TIGR00545">
    <property type="entry name" value="lipoyltrans"/>
    <property type="match status" value="1"/>
</dbReference>
<dbReference type="Pfam" id="PF21948">
    <property type="entry name" value="LplA-B_cat"/>
    <property type="match status" value="1"/>
</dbReference>
<evidence type="ECO:0000256" key="5">
    <source>
        <dbReference type="ARBA" id="ARBA00022741"/>
    </source>
</evidence>
<dbReference type="PANTHER" id="PTHR12561:SF3">
    <property type="entry name" value="LIPOYLTRANSFERASE 1, MITOCHONDRIAL"/>
    <property type="match status" value="1"/>
</dbReference>
<dbReference type="RefSeq" id="WP_097158324.1">
    <property type="nucleotide sequence ID" value="NZ_JBEPMQ010000002.1"/>
</dbReference>
<dbReference type="PANTHER" id="PTHR12561">
    <property type="entry name" value="LIPOATE-PROTEIN LIGASE"/>
    <property type="match status" value="1"/>
</dbReference>
<dbReference type="InterPro" id="IPR019491">
    <property type="entry name" value="Lipoate_protein_ligase_C"/>
</dbReference>
<dbReference type="GO" id="GO:0017118">
    <property type="term" value="F:lipoyltransferase activity"/>
    <property type="evidence" value="ECO:0007669"/>
    <property type="project" value="TreeGrafter"/>
</dbReference>
<dbReference type="OrthoDB" id="9788148at2"/>
<dbReference type="UniPathway" id="UPA00537">
    <property type="reaction ID" value="UER00594"/>
</dbReference>
<keyword evidence="6" id="KW-0067">ATP-binding</keyword>
<dbReference type="SUPFAM" id="SSF55681">
    <property type="entry name" value="Class II aaRS and biotin synthetases"/>
    <property type="match status" value="1"/>
</dbReference>
<accession>A0A285CR70</accession>
<evidence type="ECO:0000256" key="2">
    <source>
        <dbReference type="ARBA" id="ARBA00005124"/>
    </source>
</evidence>
<evidence type="ECO:0000256" key="6">
    <source>
        <dbReference type="ARBA" id="ARBA00022840"/>
    </source>
</evidence>
<dbReference type="Gene3D" id="3.30.930.10">
    <property type="entry name" value="Bira Bifunctional Protein, Domain 2"/>
    <property type="match status" value="1"/>
</dbReference>
<protein>
    <recommendedName>
        <fullName evidence="3">lipoate--protein ligase</fullName>
        <ecNumber evidence="3">6.3.1.20</ecNumber>
    </recommendedName>
</protein>
<dbReference type="InterPro" id="IPR004143">
    <property type="entry name" value="BPL_LPL_catalytic"/>
</dbReference>
<dbReference type="FunFam" id="3.30.930.10:FF:000072">
    <property type="entry name" value="Lipoate--protein ligase"/>
    <property type="match status" value="1"/>
</dbReference>
<organism evidence="9 10">
    <name type="scientific">Bacillus oleivorans</name>
    <dbReference type="NCBI Taxonomy" id="1448271"/>
    <lineage>
        <taxon>Bacteria</taxon>
        <taxon>Bacillati</taxon>
        <taxon>Bacillota</taxon>
        <taxon>Bacilli</taxon>
        <taxon>Bacillales</taxon>
        <taxon>Bacillaceae</taxon>
        <taxon>Bacillus</taxon>
    </lineage>
</organism>
<dbReference type="InterPro" id="IPR004562">
    <property type="entry name" value="LipoylTrfase_LipoateP_Ligase"/>
</dbReference>
<dbReference type="Proteomes" id="UP000219546">
    <property type="component" value="Unassembled WGS sequence"/>
</dbReference>
<evidence type="ECO:0000256" key="1">
    <source>
        <dbReference type="ARBA" id="ARBA00005085"/>
    </source>
</evidence>
<sequence length="329" mass="37931">MLFIDNQGITDPRINLAIEEYALKHLDINESYLLFYINRPSIIIGKNQNTIEEINTEYVEKNNIIVVRRLSGGGAVYHDLGNLNYSFITKDDGNSFHNFQKFTQPVIDALKTMGVNAQLSGRNDIEVEGRKISGNAQFSTRGRMFTHGTLLLNSEIENVVSALKVKKEKIESKGIKSIRSRVANISEFLAEPITMEEFRSKLLSYIFNGQEEIPEYKLTEKDWEKINEISKDRYQNWDWNFGKSPAFNMQHSHRFPVGTIEFRLEVNKGIIENCKIYGDFFGVGDVSDIENKLKGTRYEKSAIEEALQEVDLKHYFGNVEKYDLLNLIY</sequence>
<evidence type="ECO:0000256" key="4">
    <source>
        <dbReference type="ARBA" id="ARBA00022598"/>
    </source>
</evidence>
<name>A0A285CR70_9BACI</name>
<dbReference type="SUPFAM" id="SSF82649">
    <property type="entry name" value="SufE/NifU"/>
    <property type="match status" value="1"/>
</dbReference>
<dbReference type="Gene3D" id="3.30.390.50">
    <property type="entry name" value="CO dehydrogenase flavoprotein, C-terminal domain"/>
    <property type="match status" value="1"/>
</dbReference>
<dbReference type="PROSITE" id="PS51733">
    <property type="entry name" value="BPL_LPL_CATALYTIC"/>
    <property type="match status" value="1"/>
</dbReference>
<dbReference type="Pfam" id="PF10437">
    <property type="entry name" value="Lip_prot_lig_C"/>
    <property type="match status" value="1"/>
</dbReference>
<gene>
    <name evidence="9" type="ORF">SAMN05877753_103415</name>
</gene>
<feature type="domain" description="BPL/LPL catalytic" evidence="8">
    <location>
        <begin position="27"/>
        <end position="214"/>
    </location>
</feature>
<comment type="pathway">
    <text evidence="1">Protein modification; protein lipoylation via exogenous pathway; protein N(6)-(lipoyl)lysine from lipoate: step 2/2.</text>
</comment>
<evidence type="ECO:0000259" key="8">
    <source>
        <dbReference type="PROSITE" id="PS51733"/>
    </source>
</evidence>
<keyword evidence="4 9" id="KW-0436">Ligase</keyword>
<comment type="catalytic activity">
    <reaction evidence="7">
        <text>L-lysyl-[lipoyl-carrier protein] + (R)-lipoate + ATP = N(6)-[(R)-lipoyl]-L-lysyl-[lipoyl-carrier protein] + AMP + diphosphate + H(+)</text>
        <dbReference type="Rhea" id="RHEA:49288"/>
        <dbReference type="Rhea" id="RHEA-COMP:10500"/>
        <dbReference type="Rhea" id="RHEA-COMP:10502"/>
        <dbReference type="ChEBI" id="CHEBI:15378"/>
        <dbReference type="ChEBI" id="CHEBI:29969"/>
        <dbReference type="ChEBI" id="CHEBI:30616"/>
        <dbReference type="ChEBI" id="CHEBI:33019"/>
        <dbReference type="ChEBI" id="CHEBI:83088"/>
        <dbReference type="ChEBI" id="CHEBI:83099"/>
        <dbReference type="ChEBI" id="CHEBI:456215"/>
        <dbReference type="EC" id="6.3.1.20"/>
    </reaction>
</comment>
<dbReference type="GO" id="GO:0016979">
    <property type="term" value="F:lipoate-protein ligase activity"/>
    <property type="evidence" value="ECO:0007669"/>
    <property type="project" value="UniProtKB-EC"/>
</dbReference>
<dbReference type="InterPro" id="IPR045864">
    <property type="entry name" value="aa-tRNA-synth_II/BPL/LPL"/>
</dbReference>
<dbReference type="AlphaFoldDB" id="A0A285CR70"/>
<dbReference type="CDD" id="cd16443">
    <property type="entry name" value="LplA"/>
    <property type="match status" value="1"/>
</dbReference>
<evidence type="ECO:0000313" key="9">
    <source>
        <dbReference type="EMBL" id="SNX70032.1"/>
    </source>
</evidence>
<dbReference type="EC" id="6.3.1.20" evidence="3"/>
<dbReference type="EMBL" id="OAOP01000003">
    <property type="protein sequence ID" value="SNX70032.1"/>
    <property type="molecule type" value="Genomic_DNA"/>
</dbReference>
<comment type="pathway">
    <text evidence="2">Protein modification; protein lipoylation via exogenous pathway; protein N(6)-(lipoyl)lysine from lipoate: step 1/2.</text>
</comment>
<keyword evidence="10" id="KW-1185">Reference proteome</keyword>
<keyword evidence="5" id="KW-0547">Nucleotide-binding</keyword>
<proteinExistence type="predicted"/>
<reference evidence="9 10" key="1">
    <citation type="submission" date="2017-08" db="EMBL/GenBank/DDBJ databases">
        <authorList>
            <person name="de Groot N.N."/>
        </authorList>
    </citation>
    <scope>NUCLEOTIDE SEQUENCE [LARGE SCALE GENOMIC DNA]</scope>
    <source>
        <strain evidence="9 10">JC228</strain>
    </source>
</reference>
<dbReference type="GO" id="GO:0005737">
    <property type="term" value="C:cytoplasm"/>
    <property type="evidence" value="ECO:0007669"/>
    <property type="project" value="TreeGrafter"/>
</dbReference>
<evidence type="ECO:0000256" key="7">
    <source>
        <dbReference type="ARBA" id="ARBA00048037"/>
    </source>
</evidence>
<evidence type="ECO:0000313" key="10">
    <source>
        <dbReference type="Proteomes" id="UP000219546"/>
    </source>
</evidence>
<dbReference type="GO" id="GO:0009249">
    <property type="term" value="P:protein lipoylation"/>
    <property type="evidence" value="ECO:0007669"/>
    <property type="project" value="InterPro"/>
</dbReference>